<dbReference type="GO" id="GO:0016020">
    <property type="term" value="C:membrane"/>
    <property type="evidence" value="ECO:0007669"/>
    <property type="project" value="UniProtKB-SubCell"/>
</dbReference>
<dbReference type="GeneID" id="111284032"/>
<accession>A0A6P5XJE7</accession>
<evidence type="ECO:0000256" key="4">
    <source>
        <dbReference type="ARBA" id="ARBA00023136"/>
    </source>
</evidence>
<organism evidence="7 8">
    <name type="scientific">Durio zibethinus</name>
    <name type="common">Durian</name>
    <dbReference type="NCBI Taxonomy" id="66656"/>
    <lineage>
        <taxon>Eukaryota</taxon>
        <taxon>Viridiplantae</taxon>
        <taxon>Streptophyta</taxon>
        <taxon>Embryophyta</taxon>
        <taxon>Tracheophyta</taxon>
        <taxon>Spermatophyta</taxon>
        <taxon>Magnoliopsida</taxon>
        <taxon>eudicotyledons</taxon>
        <taxon>Gunneridae</taxon>
        <taxon>Pentapetalae</taxon>
        <taxon>rosids</taxon>
        <taxon>malvids</taxon>
        <taxon>Malvales</taxon>
        <taxon>Malvaceae</taxon>
        <taxon>Helicteroideae</taxon>
        <taxon>Durio</taxon>
    </lineage>
</organism>
<evidence type="ECO:0000313" key="9">
    <source>
        <dbReference type="RefSeq" id="XP_022728515.1"/>
    </source>
</evidence>
<dbReference type="PANTHER" id="PTHR31422">
    <property type="entry name" value="BNAANNG28530D PROTEIN"/>
    <property type="match status" value="1"/>
</dbReference>
<keyword evidence="7" id="KW-1185">Reference proteome</keyword>
<dbReference type="GO" id="GO:0080115">
    <property type="term" value="F:myosin XI tail binding"/>
    <property type="evidence" value="ECO:0007669"/>
    <property type="project" value="UniProtKB-ARBA"/>
</dbReference>
<dbReference type="InterPro" id="IPR007656">
    <property type="entry name" value="GTD-bd"/>
</dbReference>
<sequence length="373" mass="41963">MKHVLVHLQVLRLQTMLDKKSGYDAKGKKIIDQKQKSGIQRRKRSAFGYGKSSPVLVSGNFPSAVAGVSCSSYFNGGETRSEISEFSNGEEKGSSFIRKFTCNTNEKLGITGDEAIQINMLEQALEEEKATLAALYLELEKESPAAASAADGAMAMILRLQEDNASIEMEARQYQRMIGEKFAYDEEEMIILREILVRREKENHLLEKEVEAYRQMNNLGDEQKCWPSKNETSSEWKKSHTAAVNLAGKREGQDDDAIVCQAIATKTAQNFTAFEKTSLCAEGLERNAEIRKPLGSNQHDSTLDTEPAICDVHVVDDKIDIPKEENRKETTCQLFLLQITKPCYMTWGIVLLQSVMRGWRLTLKLNTLETGYE</sequence>
<dbReference type="AlphaFoldDB" id="A0A6P5XJE7"/>
<keyword evidence="3" id="KW-1133">Transmembrane helix</keyword>
<evidence type="ECO:0000256" key="5">
    <source>
        <dbReference type="SAM" id="Coils"/>
    </source>
</evidence>
<evidence type="ECO:0000256" key="2">
    <source>
        <dbReference type="ARBA" id="ARBA00022692"/>
    </source>
</evidence>
<keyword evidence="4" id="KW-0472">Membrane</keyword>
<dbReference type="Pfam" id="PF04576">
    <property type="entry name" value="Zein-binding"/>
    <property type="match status" value="1"/>
</dbReference>
<dbReference type="PROSITE" id="PS51775">
    <property type="entry name" value="GTD_BINDING"/>
    <property type="match status" value="1"/>
</dbReference>
<name>A0A6P5XJE7_DURZI</name>
<dbReference type="Proteomes" id="UP000515121">
    <property type="component" value="Unplaced"/>
</dbReference>
<evidence type="ECO:0000256" key="1">
    <source>
        <dbReference type="ARBA" id="ARBA00004370"/>
    </source>
</evidence>
<evidence type="ECO:0000313" key="7">
    <source>
        <dbReference type="Proteomes" id="UP000515121"/>
    </source>
</evidence>
<evidence type="ECO:0000256" key="3">
    <source>
        <dbReference type="ARBA" id="ARBA00022989"/>
    </source>
</evidence>
<keyword evidence="5" id="KW-0175">Coiled coil</keyword>
<feature type="coiled-coil region" evidence="5">
    <location>
        <begin position="118"/>
        <end position="216"/>
    </location>
</feature>
<protein>
    <submittedName>
        <fullName evidence="8 9">Probable myosin-binding protein 6</fullName>
    </submittedName>
</protein>
<evidence type="ECO:0000313" key="8">
    <source>
        <dbReference type="RefSeq" id="XP_022728514.1"/>
    </source>
</evidence>
<feature type="domain" description="GTD-binding" evidence="6">
    <location>
        <begin position="116"/>
        <end position="214"/>
    </location>
</feature>
<dbReference type="OrthoDB" id="1933744at2759"/>
<reference evidence="8 9" key="1">
    <citation type="submission" date="2025-04" db="UniProtKB">
        <authorList>
            <consortium name="RefSeq"/>
        </authorList>
    </citation>
    <scope>IDENTIFICATION</scope>
    <source>
        <tissue evidence="8 9">Fruit stalk</tissue>
    </source>
</reference>
<proteinExistence type="predicted"/>
<dbReference type="KEGG" id="dzi:111284032"/>
<dbReference type="RefSeq" id="XP_022728515.1">
    <property type="nucleotide sequence ID" value="XM_022872780.1"/>
</dbReference>
<keyword evidence="2" id="KW-0812">Transmembrane</keyword>
<evidence type="ECO:0000259" key="6">
    <source>
        <dbReference type="PROSITE" id="PS51775"/>
    </source>
</evidence>
<gene>
    <name evidence="8 9" type="primary">LOC111284032</name>
</gene>
<dbReference type="PANTHER" id="PTHR31422:SF44">
    <property type="entry name" value="GTD-BINDING DOMAIN-CONTAINING PROTEIN"/>
    <property type="match status" value="1"/>
</dbReference>
<comment type="subcellular location">
    <subcellularLocation>
        <location evidence="1">Membrane</location>
    </subcellularLocation>
</comment>
<dbReference type="RefSeq" id="XP_022728514.1">
    <property type="nucleotide sequence ID" value="XM_022872779.1"/>
</dbReference>